<evidence type="ECO:0000313" key="4">
    <source>
        <dbReference type="Proteomes" id="UP001432027"/>
    </source>
</evidence>
<dbReference type="PANTHER" id="PTHR10357:SF179">
    <property type="entry name" value="NEUTRAL AND BASIC AMINO ACID TRANSPORT PROTEIN RBAT"/>
    <property type="match status" value="1"/>
</dbReference>
<dbReference type="InterPro" id="IPR031984">
    <property type="entry name" value="SLC3A2_N"/>
</dbReference>
<evidence type="ECO:0000313" key="3">
    <source>
        <dbReference type="EMBL" id="GMS93791.1"/>
    </source>
</evidence>
<dbReference type="Pfam" id="PF00128">
    <property type="entry name" value="Alpha-amylase"/>
    <property type="match status" value="1"/>
</dbReference>
<evidence type="ECO:0000259" key="2">
    <source>
        <dbReference type="SMART" id="SM00642"/>
    </source>
</evidence>
<dbReference type="Pfam" id="PF16028">
    <property type="entry name" value="SLC3A2_N"/>
    <property type="match status" value="1"/>
</dbReference>
<proteinExistence type="predicted"/>
<gene>
    <name evidence="3" type="ORF">PENTCL1PPCAC_15966</name>
</gene>
<dbReference type="GO" id="GO:0005975">
    <property type="term" value="P:carbohydrate metabolic process"/>
    <property type="evidence" value="ECO:0007669"/>
    <property type="project" value="InterPro"/>
</dbReference>
<dbReference type="AlphaFoldDB" id="A0AAV5THJ1"/>
<dbReference type="Proteomes" id="UP001432027">
    <property type="component" value="Unassembled WGS sequence"/>
</dbReference>
<feature type="domain" description="Glycosyl hydrolase family 13 catalytic" evidence="2">
    <location>
        <begin position="106"/>
        <end position="462"/>
    </location>
</feature>
<keyword evidence="1" id="KW-1133">Transmembrane helix</keyword>
<keyword evidence="1" id="KW-0472">Membrane</keyword>
<organism evidence="3 4">
    <name type="scientific">Pristionchus entomophagus</name>
    <dbReference type="NCBI Taxonomy" id="358040"/>
    <lineage>
        <taxon>Eukaryota</taxon>
        <taxon>Metazoa</taxon>
        <taxon>Ecdysozoa</taxon>
        <taxon>Nematoda</taxon>
        <taxon>Chromadorea</taxon>
        <taxon>Rhabditida</taxon>
        <taxon>Rhabditina</taxon>
        <taxon>Diplogasteromorpha</taxon>
        <taxon>Diplogasteroidea</taxon>
        <taxon>Neodiplogasteridae</taxon>
        <taxon>Pristionchus</taxon>
    </lineage>
</organism>
<feature type="transmembrane region" description="Helical" evidence="1">
    <location>
        <begin position="63"/>
        <end position="86"/>
    </location>
</feature>
<name>A0AAV5THJ1_9BILA</name>
<feature type="non-terminal residue" evidence="3">
    <location>
        <position position="1"/>
    </location>
</feature>
<dbReference type="Gene3D" id="3.20.20.80">
    <property type="entry name" value="Glycosidases"/>
    <property type="match status" value="2"/>
</dbReference>
<dbReference type="InterPro" id="IPR017853">
    <property type="entry name" value="GH"/>
</dbReference>
<reference evidence="3" key="1">
    <citation type="submission" date="2023-10" db="EMBL/GenBank/DDBJ databases">
        <title>Genome assembly of Pristionchus species.</title>
        <authorList>
            <person name="Yoshida K."/>
            <person name="Sommer R.J."/>
        </authorList>
    </citation>
    <scope>NUCLEOTIDE SEQUENCE</scope>
    <source>
        <strain evidence="3">RS0144</strain>
    </source>
</reference>
<accession>A0AAV5THJ1</accession>
<dbReference type="SMART" id="SM00642">
    <property type="entry name" value="Aamy"/>
    <property type="match status" value="1"/>
</dbReference>
<keyword evidence="4" id="KW-1185">Reference proteome</keyword>
<dbReference type="InterPro" id="IPR006047">
    <property type="entry name" value="GH13_cat_dom"/>
</dbReference>
<dbReference type="EMBL" id="BTSX01000004">
    <property type="protein sequence ID" value="GMS93791.1"/>
    <property type="molecule type" value="Genomic_DNA"/>
</dbReference>
<evidence type="ECO:0000256" key="1">
    <source>
        <dbReference type="SAM" id="Phobius"/>
    </source>
</evidence>
<dbReference type="SUPFAM" id="SSF51445">
    <property type="entry name" value="(Trans)glycosidases"/>
    <property type="match status" value="1"/>
</dbReference>
<dbReference type="PANTHER" id="PTHR10357">
    <property type="entry name" value="ALPHA-AMYLASE FAMILY MEMBER"/>
    <property type="match status" value="1"/>
</dbReference>
<comment type="caution">
    <text evidence="3">The sequence shown here is derived from an EMBL/GenBank/DDBJ whole genome shotgun (WGS) entry which is preliminary data.</text>
</comment>
<keyword evidence="1" id="KW-0812">Transmembrane</keyword>
<protein>
    <recommendedName>
        <fullName evidence="2">Glycosyl hydrolase family 13 catalytic domain-containing protein</fullName>
    </recommendedName>
</protein>
<sequence>AAMGTTDESVPLADADTKINMEGAKFDKSKDEVSVDVGQKMIGLTKDELEHFKNDPCWKRIRLFLFALFWLIWAAMFLGAILIVVLSPKCAEKQQPKWWQTKVSYQVLTPTFYDPLGDGVGTIDGITQKIDLLRKIGVTTVYPSPVLHTSPKDEFFDTQAVMDHSKVDPRFGTNEDLQKLIEAAHDRDMYVVLDLPLSSVSKDHPWMQSPSLGADDAFIWKTVGAGQPNPAGFYDAPARGGKKYLGYPDAAHPVLNWASQKVKNTIMGAIHTLVDMGVDGFNLDHVSRLAVDGDGKPNHDEAIKKLAEISADIRAYQKTKPELAEKEIVLFSSLHDMEDLHARVTETNDLQYTIDNSFTKLSQKNCTAGTAKCVHDALSAAFAREKSGSGFHPYWQFSNAQSARLASRFDADTANLLTFTQLTLPGAMSLYYGQELGLKDGPAGTSKPQAGVMQWESRGDAHHGFSATTGKLFFSESEGGDGASDNFESQYAEENSPLKVYQKLAKLRQRDEVMIIGETQRDELRGDVIVFSRFVRASPESDEASGAVYVVVLNFGAVDADVDLNALGAGVLPAGKALTAAEITAVTPGVTELRARDKYDLSATALKVPAKQGVLIRI</sequence>